<reference evidence="2 3" key="1">
    <citation type="submission" date="2018-04" db="EMBL/GenBank/DDBJ databases">
        <title>Active sludge and wastewater microbial communities from Klosterneuburg, Austria.</title>
        <authorList>
            <person name="Wagner M."/>
        </authorList>
    </citation>
    <scope>NUCLEOTIDE SEQUENCE [LARGE SCALE GENOMIC DNA]</scope>
    <source>
        <strain evidence="2 3">Nl12</strain>
    </source>
</reference>
<keyword evidence="1" id="KW-0472">Membrane</keyword>
<feature type="transmembrane region" description="Helical" evidence="1">
    <location>
        <begin position="62"/>
        <end position="82"/>
    </location>
</feature>
<gene>
    <name evidence="2" type="ORF">C8R21_10952</name>
</gene>
<evidence type="ECO:0000313" key="2">
    <source>
        <dbReference type="EMBL" id="PTQ81501.1"/>
    </source>
</evidence>
<proteinExistence type="predicted"/>
<organism evidence="2 3">
    <name type="scientific">Nitrosospira multiformis</name>
    <dbReference type="NCBI Taxonomy" id="1231"/>
    <lineage>
        <taxon>Bacteria</taxon>
        <taxon>Pseudomonadati</taxon>
        <taxon>Pseudomonadota</taxon>
        <taxon>Betaproteobacteria</taxon>
        <taxon>Nitrosomonadales</taxon>
        <taxon>Nitrosomonadaceae</taxon>
        <taxon>Nitrosospira</taxon>
    </lineage>
</organism>
<dbReference type="Proteomes" id="UP000244152">
    <property type="component" value="Unassembled WGS sequence"/>
</dbReference>
<protein>
    <submittedName>
        <fullName evidence="2">Uncharacterized protein</fullName>
    </submittedName>
</protein>
<accession>A0A2T5ICL7</accession>
<comment type="caution">
    <text evidence="2">The sequence shown here is derived from an EMBL/GenBank/DDBJ whole genome shotgun (WGS) entry which is preliminary data.</text>
</comment>
<dbReference type="EMBL" id="QAOK01000009">
    <property type="protein sequence ID" value="PTQ81501.1"/>
    <property type="molecule type" value="Genomic_DNA"/>
</dbReference>
<keyword evidence="1" id="KW-1133">Transmembrane helix</keyword>
<evidence type="ECO:0000313" key="3">
    <source>
        <dbReference type="Proteomes" id="UP000244152"/>
    </source>
</evidence>
<keyword evidence="1" id="KW-0812">Transmembrane</keyword>
<sequence length="94" mass="10919">MARFGRTTLAVVVLKLKDRTNSSPWYDQNTLLPYWQTTFFKEIRKACRCIEISSLEHRSTDLLLAIYVTPASATLLFFPAYLQYKNLLNSPLDE</sequence>
<dbReference type="AlphaFoldDB" id="A0A2T5ICL7"/>
<evidence type="ECO:0000256" key="1">
    <source>
        <dbReference type="SAM" id="Phobius"/>
    </source>
</evidence>
<name>A0A2T5ICL7_9PROT</name>